<dbReference type="HOGENOM" id="CLU_058687_1_2_1"/>
<dbReference type="SMR" id="G5EG12"/>
<gene>
    <name evidence="3 5" type="primary">clec-243</name>
    <name evidence="3" type="ORF">CELE_Y68A4B.1</name>
    <name evidence="5" type="ORF">Y68A4B.1</name>
</gene>
<dbReference type="CTD" id="190530"/>
<dbReference type="eggNOG" id="KOG4297">
    <property type="taxonomic scope" value="Eukaryota"/>
</dbReference>
<organism evidence="3 4">
    <name type="scientific">Caenorhabditis elegans</name>
    <dbReference type="NCBI Taxonomy" id="6239"/>
    <lineage>
        <taxon>Eukaryota</taxon>
        <taxon>Metazoa</taxon>
        <taxon>Ecdysozoa</taxon>
        <taxon>Nematoda</taxon>
        <taxon>Chromadorea</taxon>
        <taxon>Rhabditida</taxon>
        <taxon>Rhabditina</taxon>
        <taxon>Rhabditomorpha</taxon>
        <taxon>Rhabditoidea</taxon>
        <taxon>Rhabditidae</taxon>
        <taxon>Peloderinae</taxon>
        <taxon>Caenorhabditis</taxon>
    </lineage>
</organism>
<dbReference type="InParanoid" id="G5EG12"/>
<dbReference type="FunCoup" id="G5EG12">
    <property type="interactions" value="2"/>
</dbReference>
<dbReference type="PROSITE" id="PS50041">
    <property type="entry name" value="C_TYPE_LECTIN_2"/>
    <property type="match status" value="1"/>
</dbReference>
<proteinExistence type="predicted"/>
<dbReference type="STRING" id="6239.Y68A4B.1.1"/>
<protein>
    <submittedName>
        <fullName evidence="3">C-type lectin domain-containing protein</fullName>
    </submittedName>
</protein>
<reference evidence="3 4" key="1">
    <citation type="journal article" date="1998" name="Science">
        <title>Genome sequence of the nematode C. elegans: a platform for investigating biology.</title>
        <authorList>
            <consortium name="The C. elegans sequencing consortium"/>
            <person name="Sulson J.E."/>
            <person name="Waterston R."/>
        </authorList>
    </citation>
    <scope>NUCLEOTIDE SEQUENCE [LARGE SCALE GENOMIC DNA]</scope>
    <source>
        <strain evidence="3 4">Bristol N2</strain>
    </source>
</reference>
<dbReference type="Proteomes" id="UP000001940">
    <property type="component" value="Chromosome V"/>
</dbReference>
<dbReference type="AlphaFoldDB" id="G5EG12"/>
<evidence type="ECO:0000256" key="1">
    <source>
        <dbReference type="SAM" id="SignalP"/>
    </source>
</evidence>
<dbReference type="PANTHER" id="PTHR23124:SF148">
    <property type="entry name" value="C-TYPE LECTIN DOMAIN-CONTAINING PROTEIN-RELATED"/>
    <property type="match status" value="1"/>
</dbReference>
<evidence type="ECO:0000259" key="2">
    <source>
        <dbReference type="PROSITE" id="PS50041"/>
    </source>
</evidence>
<keyword evidence="4" id="KW-1185">Reference proteome</keyword>
<name>G5EG12_CAEEL</name>
<evidence type="ECO:0000313" key="4">
    <source>
        <dbReference type="Proteomes" id="UP000001940"/>
    </source>
</evidence>
<dbReference type="SUPFAM" id="SSF56436">
    <property type="entry name" value="C-type lectin-like"/>
    <property type="match status" value="1"/>
</dbReference>
<dbReference type="InterPro" id="IPR016187">
    <property type="entry name" value="CTDL_fold"/>
</dbReference>
<dbReference type="PhylomeDB" id="G5EG12"/>
<dbReference type="EMBL" id="BX284605">
    <property type="protein sequence ID" value="CAA19554.3"/>
    <property type="molecule type" value="Genomic_DNA"/>
</dbReference>
<dbReference type="InterPro" id="IPR001304">
    <property type="entry name" value="C-type_lectin-like"/>
</dbReference>
<keyword evidence="1" id="KW-0732">Signal</keyword>
<evidence type="ECO:0000313" key="3">
    <source>
        <dbReference type="EMBL" id="CAA19554.3"/>
    </source>
</evidence>
<dbReference type="RefSeq" id="NP_507370.2">
    <property type="nucleotide sequence ID" value="NM_074969.3"/>
</dbReference>
<dbReference type="OrthoDB" id="441660at2759"/>
<dbReference type="GeneID" id="190530"/>
<sequence length="177" mass="18972">MLLFFLIPVVNLCIPTQQVETTSTTTTTTTTTSTTTTTPSVYCCWRSHSCGQCCAAEGAVVSGVQNQAELQYMQDSYVSLYGSETGSFWVGAKRTAACLESQLTLTCNALNSLEWTDGSTTGTDGFLWRNGDPNNGGIYYPAYKDNCLAVDARVGLLADQPCGTAHYMGYGCGKTPM</sequence>
<feature type="domain" description="C-type lectin" evidence="2">
    <location>
        <begin position="54"/>
        <end position="162"/>
    </location>
</feature>
<dbReference type="PANTHER" id="PTHR23124">
    <property type="entry name" value="C-TYPE LECTIN DOMAIN-CONTAINING PROTEIN-RELATED-RELATED"/>
    <property type="match status" value="1"/>
</dbReference>
<dbReference type="PaxDb" id="6239-Y68A4B.1"/>
<accession>G5EG12</accession>
<dbReference type="Gene3D" id="3.10.100.10">
    <property type="entry name" value="Mannose-Binding Protein A, subunit A"/>
    <property type="match status" value="1"/>
</dbReference>
<dbReference type="InterPro" id="IPR016186">
    <property type="entry name" value="C-type_lectin-like/link_sf"/>
</dbReference>
<dbReference type="WormBase" id="Y68A4B.1">
    <property type="protein sequence ID" value="CE42298"/>
    <property type="gene ID" value="WBGene00013470"/>
    <property type="gene designation" value="clec-243"/>
</dbReference>
<feature type="signal peptide" evidence="1">
    <location>
        <begin position="1"/>
        <end position="21"/>
    </location>
</feature>
<dbReference type="KEGG" id="cel:CELE_Y68A4B.1"/>
<dbReference type="AGR" id="WB:WBGene00013470"/>
<evidence type="ECO:0000313" key="5">
    <source>
        <dbReference type="WormBase" id="Y68A4B.1"/>
    </source>
</evidence>
<feature type="chain" id="PRO_5003476074" evidence="1">
    <location>
        <begin position="22"/>
        <end position="177"/>
    </location>
</feature>